<name>A0A2A4Z8W9_9PROT</name>
<comment type="caution">
    <text evidence="1">The sequence shown here is derived from an EMBL/GenBank/DDBJ whole genome shotgun (WGS) entry which is preliminary data.</text>
</comment>
<proteinExistence type="predicted"/>
<accession>A0A2A4Z8W9</accession>
<reference key="1">
    <citation type="submission" date="2017-08" db="EMBL/GenBank/DDBJ databases">
        <title>A dynamic microbial community with high functional redundancy inhabits the cold, oxic subseafloor aquifer.</title>
        <authorList>
            <person name="Tully B.J."/>
            <person name="Wheat C.G."/>
            <person name="Glazer B.T."/>
            <person name="Huber J.A."/>
        </authorList>
    </citation>
    <scope>NUCLEOTIDE SEQUENCE [LARGE SCALE GENOMIC DNA]</scope>
</reference>
<evidence type="ECO:0000313" key="1">
    <source>
        <dbReference type="EMBL" id="PCJ03457.1"/>
    </source>
</evidence>
<organism evidence="1">
    <name type="scientific">OCS116 cluster bacterium</name>
    <dbReference type="NCBI Taxonomy" id="2030921"/>
    <lineage>
        <taxon>Bacteria</taxon>
        <taxon>Pseudomonadati</taxon>
        <taxon>Pseudomonadota</taxon>
        <taxon>Alphaproteobacteria</taxon>
        <taxon>OCS116 cluster</taxon>
    </lineage>
</organism>
<sequence>MSSLVEELSERRSSTRRGSDDIHLRVIGKSISPTTYLATDYLNHFNEVIMLLDMIVDMPDLIDELREWQPKDYVTHFAESGLSDQDLIVEAYHAALSDDRDTLYAITSEMERIIQDTIKATMKADMQLDEISLTMLCSSTTEKLRERINLASGVINSGAASVAQHHDTSLTHTSINDTQETVDILFD</sequence>
<gene>
    <name evidence="1" type="ORF">COB13_02195</name>
</gene>
<protein>
    <recommendedName>
        <fullName evidence="2">Chemotaxis protein</fullName>
    </recommendedName>
</protein>
<reference evidence="1" key="2">
    <citation type="journal article" date="2018" name="ISME J.">
        <title>A dynamic microbial community with high functional redundancy inhabits the cold, oxic subseafloor aquifer.</title>
        <authorList>
            <person name="Tully B.J."/>
            <person name="Wheat C.G."/>
            <person name="Glazer B.T."/>
            <person name="Huber J.A."/>
        </authorList>
    </citation>
    <scope>NUCLEOTIDE SEQUENCE</scope>
    <source>
        <strain evidence="1">NORP83</strain>
    </source>
</reference>
<dbReference type="AlphaFoldDB" id="A0A2A4Z8W9"/>
<evidence type="ECO:0008006" key="2">
    <source>
        <dbReference type="Google" id="ProtNLM"/>
    </source>
</evidence>
<dbReference type="EMBL" id="NVUS01000002">
    <property type="protein sequence ID" value="PCJ03457.1"/>
    <property type="molecule type" value="Genomic_DNA"/>
</dbReference>